<dbReference type="AlphaFoldDB" id="A0A2P4QLS6"/>
<protein>
    <submittedName>
        <fullName evidence="2">Uncharacterized protein</fullName>
    </submittedName>
</protein>
<proteinExistence type="predicted"/>
<keyword evidence="1" id="KW-0472">Membrane</keyword>
<reference evidence="2 3" key="2">
    <citation type="journal article" date="2018" name="New Phytol.">
        <title>High intraspecific genome diversity in the model arbuscular mycorrhizal symbiont Rhizophagus irregularis.</title>
        <authorList>
            <person name="Chen E.C.H."/>
            <person name="Morin E."/>
            <person name="Beaudet D."/>
            <person name="Noel J."/>
            <person name="Yildirir G."/>
            <person name="Ndikumana S."/>
            <person name="Charron P."/>
            <person name="St-Onge C."/>
            <person name="Giorgi J."/>
            <person name="Kruger M."/>
            <person name="Marton T."/>
            <person name="Ropars J."/>
            <person name="Grigoriev I.V."/>
            <person name="Hainaut M."/>
            <person name="Henrissat B."/>
            <person name="Roux C."/>
            <person name="Martin F."/>
            <person name="Corradi N."/>
        </authorList>
    </citation>
    <scope>NUCLEOTIDE SEQUENCE [LARGE SCALE GENOMIC DNA]</scope>
    <source>
        <strain evidence="2 3">DAOM 197198</strain>
    </source>
</reference>
<gene>
    <name evidence="2" type="ORF">GLOIN_2v1535387</name>
</gene>
<comment type="caution">
    <text evidence="2">The sequence shown here is derived from an EMBL/GenBank/DDBJ whole genome shotgun (WGS) entry which is preliminary data.</text>
</comment>
<dbReference type="EMBL" id="AUPC02000031">
    <property type="protein sequence ID" value="POG78558.1"/>
    <property type="molecule type" value="Genomic_DNA"/>
</dbReference>
<keyword evidence="1" id="KW-0812">Transmembrane</keyword>
<reference evidence="2 3" key="1">
    <citation type="journal article" date="2013" name="Proc. Natl. Acad. Sci. U.S.A.">
        <title>Genome of an arbuscular mycorrhizal fungus provides insight into the oldest plant symbiosis.</title>
        <authorList>
            <person name="Tisserant E."/>
            <person name="Malbreil M."/>
            <person name="Kuo A."/>
            <person name="Kohler A."/>
            <person name="Symeonidi A."/>
            <person name="Balestrini R."/>
            <person name="Charron P."/>
            <person name="Duensing N."/>
            <person name="Frei Dit Frey N."/>
            <person name="Gianinazzi-Pearson V."/>
            <person name="Gilbert L.B."/>
            <person name="Handa Y."/>
            <person name="Herr J.R."/>
            <person name="Hijri M."/>
            <person name="Koul R."/>
            <person name="Kawaguchi M."/>
            <person name="Krajinski F."/>
            <person name="Lammers P.J."/>
            <person name="Masclaux F.G."/>
            <person name="Murat C."/>
            <person name="Morin E."/>
            <person name="Ndikumana S."/>
            <person name="Pagni M."/>
            <person name="Petitpierre D."/>
            <person name="Requena N."/>
            <person name="Rosikiewicz P."/>
            <person name="Riley R."/>
            <person name="Saito K."/>
            <person name="San Clemente H."/>
            <person name="Shapiro H."/>
            <person name="van Tuinen D."/>
            <person name="Becard G."/>
            <person name="Bonfante P."/>
            <person name="Paszkowski U."/>
            <person name="Shachar-Hill Y.Y."/>
            <person name="Tuskan G.A."/>
            <person name="Young P.W."/>
            <person name="Sanders I.R."/>
            <person name="Henrissat B."/>
            <person name="Rensing S.A."/>
            <person name="Grigoriev I.V."/>
            <person name="Corradi N."/>
            <person name="Roux C."/>
            <person name="Martin F."/>
        </authorList>
    </citation>
    <scope>NUCLEOTIDE SEQUENCE [LARGE SCALE GENOMIC DNA]</scope>
    <source>
        <strain evidence="2 3">DAOM 197198</strain>
    </source>
</reference>
<accession>A0A2P4QLS6</accession>
<evidence type="ECO:0000256" key="1">
    <source>
        <dbReference type="SAM" id="Phobius"/>
    </source>
</evidence>
<dbReference type="Proteomes" id="UP000018888">
    <property type="component" value="Unassembled WGS sequence"/>
</dbReference>
<evidence type="ECO:0000313" key="2">
    <source>
        <dbReference type="EMBL" id="POG78558.1"/>
    </source>
</evidence>
<keyword evidence="1" id="KW-1133">Transmembrane helix</keyword>
<organism evidence="2 3">
    <name type="scientific">Rhizophagus irregularis (strain DAOM 181602 / DAOM 197198 / MUCL 43194)</name>
    <name type="common">Arbuscular mycorrhizal fungus</name>
    <name type="synonym">Glomus intraradices</name>
    <dbReference type="NCBI Taxonomy" id="747089"/>
    <lineage>
        <taxon>Eukaryota</taxon>
        <taxon>Fungi</taxon>
        <taxon>Fungi incertae sedis</taxon>
        <taxon>Mucoromycota</taxon>
        <taxon>Glomeromycotina</taxon>
        <taxon>Glomeromycetes</taxon>
        <taxon>Glomerales</taxon>
        <taxon>Glomeraceae</taxon>
        <taxon>Rhizophagus</taxon>
    </lineage>
</organism>
<evidence type="ECO:0000313" key="3">
    <source>
        <dbReference type="Proteomes" id="UP000018888"/>
    </source>
</evidence>
<keyword evidence="3" id="KW-1185">Reference proteome</keyword>
<feature type="transmembrane region" description="Helical" evidence="1">
    <location>
        <begin position="29"/>
        <end position="52"/>
    </location>
</feature>
<name>A0A2P4QLS6_RHIID</name>
<sequence>MKPFKNCDLILYCIFFFLMNNFKSESFTFIFSTNPFCHTSVFTWFLFSFFIINNF</sequence>